<dbReference type="Proteomes" id="UP000193920">
    <property type="component" value="Unassembled WGS sequence"/>
</dbReference>
<accession>A0A1Y2ELM9</accession>
<evidence type="ECO:0000313" key="1">
    <source>
        <dbReference type="EMBL" id="ORY72449.1"/>
    </source>
</evidence>
<dbReference type="EMBL" id="MCOG01000039">
    <property type="protein sequence ID" value="ORY72449.1"/>
    <property type="molecule type" value="Genomic_DNA"/>
</dbReference>
<evidence type="ECO:0000313" key="2">
    <source>
        <dbReference type="Proteomes" id="UP000193920"/>
    </source>
</evidence>
<dbReference type="OrthoDB" id="550577at2759"/>
<reference evidence="1 2" key="1">
    <citation type="submission" date="2016-08" db="EMBL/GenBank/DDBJ databases">
        <title>A Parts List for Fungal Cellulosomes Revealed by Comparative Genomics.</title>
        <authorList>
            <consortium name="DOE Joint Genome Institute"/>
            <person name="Haitjema C.H."/>
            <person name="Gilmore S.P."/>
            <person name="Henske J.K."/>
            <person name="Solomon K.V."/>
            <person name="De Groot R."/>
            <person name="Kuo A."/>
            <person name="Mondo S.J."/>
            <person name="Salamov A.A."/>
            <person name="Labutti K."/>
            <person name="Zhao Z."/>
            <person name="Chiniquy J."/>
            <person name="Barry K."/>
            <person name="Brewer H.M."/>
            <person name="Purvine S.O."/>
            <person name="Wright A.T."/>
            <person name="Boxma B."/>
            <person name="Van Alen T."/>
            <person name="Hackstein J.H."/>
            <person name="Baker S.E."/>
            <person name="Grigoriev I.V."/>
            <person name="O'Malley M.A."/>
        </authorList>
    </citation>
    <scope>NUCLEOTIDE SEQUENCE [LARGE SCALE GENOMIC DNA]</scope>
    <source>
        <strain evidence="1 2">G1</strain>
    </source>
</reference>
<gene>
    <name evidence="1" type="ORF">LY90DRAFT_193278</name>
</gene>
<keyword evidence="2" id="KW-1185">Reference proteome</keyword>
<sequence length="288" mass="33242">MHDKKIKDNYFLNYNGNHLKIPRRLGWINQIYGKDWLRTLIYVYRPTAPGQSVHIIGARPSSKMYTISTQDVPIYHTNVKDKSKKLIREQDDKLSWVPLRKRLGSEYKNMPLGTPLDWTTDDPCCPTSWLNSGYGFDETNSELHLGPHYWLLDIIVDSSYCETNEDSDSDYGYQDDLDEFDFDPYNSDHYSPKYKGSHSLRQKYEQLSNNRSLGYSYNNNEPSEDGRGNTFKFKLCDENGNIEGAYLNGGGGLTRVAQCGMINIIEYGVPGSERYIPMDGIRRPIRDI</sequence>
<organism evidence="1 2">
    <name type="scientific">Neocallimastix californiae</name>
    <dbReference type="NCBI Taxonomy" id="1754190"/>
    <lineage>
        <taxon>Eukaryota</taxon>
        <taxon>Fungi</taxon>
        <taxon>Fungi incertae sedis</taxon>
        <taxon>Chytridiomycota</taxon>
        <taxon>Chytridiomycota incertae sedis</taxon>
        <taxon>Neocallimastigomycetes</taxon>
        <taxon>Neocallimastigales</taxon>
        <taxon>Neocallimastigaceae</taxon>
        <taxon>Neocallimastix</taxon>
    </lineage>
</organism>
<protein>
    <submittedName>
        <fullName evidence="1">Uncharacterized protein</fullName>
    </submittedName>
</protein>
<name>A0A1Y2ELM9_9FUNG</name>
<comment type="caution">
    <text evidence="1">The sequence shown here is derived from an EMBL/GenBank/DDBJ whole genome shotgun (WGS) entry which is preliminary data.</text>
</comment>
<proteinExistence type="predicted"/>
<dbReference type="AlphaFoldDB" id="A0A1Y2ELM9"/>
<dbReference type="STRING" id="1754190.A0A1Y2ELM9"/>